<evidence type="ECO:0000256" key="2">
    <source>
        <dbReference type="ARBA" id="ARBA00022723"/>
    </source>
</evidence>
<evidence type="ECO:0000313" key="7">
    <source>
        <dbReference type="EMBL" id="KOS13676.1"/>
    </source>
</evidence>
<evidence type="ECO:0000259" key="6">
    <source>
        <dbReference type="Pfam" id="PF02833"/>
    </source>
</evidence>
<gene>
    <name evidence="7" type="ORF">Malapachy_1740</name>
</gene>
<keyword evidence="3" id="KW-0378">Hydrolase</keyword>
<dbReference type="InterPro" id="IPR001667">
    <property type="entry name" value="DDH_dom"/>
</dbReference>
<keyword evidence="2" id="KW-0479">Metal-binding</keyword>
<dbReference type="RefSeq" id="XP_017991308.1">
    <property type="nucleotide sequence ID" value="XM_018136238.1"/>
</dbReference>
<feature type="domain" description="DHHA2" evidence="6">
    <location>
        <begin position="273"/>
        <end position="481"/>
    </location>
</feature>
<dbReference type="InterPro" id="IPR004097">
    <property type="entry name" value="DHHA2"/>
</dbReference>
<dbReference type="Proteomes" id="UP000037751">
    <property type="component" value="Unassembled WGS sequence"/>
</dbReference>
<sequence length="487" mass="53428">MSVAPTEIQAYMPWAKAQAMARLSQPVSATPPQPHVTFIMGNEAGDLDSAASAIALSYILNHDQSYFVHTYRVPGGVYVPLIQTPRNALYQRRENLAVYEAVGIALEDLLCIDELGPLSTRRLGSAANVSLGLVDHAKLSEVWGDQHVVDVIVDHHEDEGAHMDAPLRIIYAPTVHPVGSAASIVAMLAAQAQAETAQALPSGVADLLLSAIVLDTRNLRMQPDGKGTPMDVRAYASLLPSSSFYQANTSVEAVEAVHPPPSLTQSTQAWSDQLRQIKKDVSHLDTHGLLTRDFKTAQVQIGQRSVHVGLASVPISLSSWLSQSYRSLSTEFSVDTARAEHEWDVWWTSMAWFMQEKHLDMAVVLASYSEAQADTQERKSRRDLAIAYRDYDHTRDSSADMARIIAGLEQFGTAVVAPDGIALDLQTWKGERRIPTTGKKERVQGLDAAHRVRAVPGVWGAVWRQGNTQANRKIVQPALLRVLQYVL</sequence>
<dbReference type="SUPFAM" id="SSF64182">
    <property type="entry name" value="DHH phosphoesterases"/>
    <property type="match status" value="1"/>
</dbReference>
<comment type="cofactor">
    <cofactor evidence="1">
        <name>Mn(2+)</name>
        <dbReference type="ChEBI" id="CHEBI:29035"/>
    </cofactor>
</comment>
<evidence type="ECO:0000256" key="3">
    <source>
        <dbReference type="ARBA" id="ARBA00022801"/>
    </source>
</evidence>
<dbReference type="InterPro" id="IPR038763">
    <property type="entry name" value="DHH_sf"/>
</dbReference>
<dbReference type="Gene3D" id="3.10.310.20">
    <property type="entry name" value="DHHA2 domain"/>
    <property type="match status" value="1"/>
</dbReference>
<evidence type="ECO:0000259" key="5">
    <source>
        <dbReference type="Pfam" id="PF01368"/>
    </source>
</evidence>
<dbReference type="GO" id="GO:0046872">
    <property type="term" value="F:metal ion binding"/>
    <property type="evidence" value="ECO:0007669"/>
    <property type="project" value="UniProtKB-KW"/>
</dbReference>
<accession>A0A0M8MJE8</accession>
<dbReference type="OrthoDB" id="374045at2759"/>
<name>A0A0M8MJE8_9BASI</name>
<dbReference type="GeneID" id="28728113"/>
<dbReference type="InterPro" id="IPR038222">
    <property type="entry name" value="DHHA2_dom_sf"/>
</dbReference>
<dbReference type="Pfam" id="PF02833">
    <property type="entry name" value="DHHA2"/>
    <property type="match status" value="1"/>
</dbReference>
<dbReference type="PANTHER" id="PTHR12112">
    <property type="entry name" value="BNIP - RELATED"/>
    <property type="match status" value="1"/>
</dbReference>
<organism evidence="7 8">
    <name type="scientific">Malassezia pachydermatis</name>
    <dbReference type="NCBI Taxonomy" id="77020"/>
    <lineage>
        <taxon>Eukaryota</taxon>
        <taxon>Fungi</taxon>
        <taxon>Dikarya</taxon>
        <taxon>Basidiomycota</taxon>
        <taxon>Ustilaginomycotina</taxon>
        <taxon>Malasseziomycetes</taxon>
        <taxon>Malasseziales</taxon>
        <taxon>Malasseziaceae</taxon>
        <taxon>Malassezia</taxon>
    </lineage>
</organism>
<dbReference type="AlphaFoldDB" id="A0A0M8MJE8"/>
<dbReference type="GO" id="GO:0005737">
    <property type="term" value="C:cytoplasm"/>
    <property type="evidence" value="ECO:0007669"/>
    <property type="project" value="InterPro"/>
</dbReference>
<dbReference type="Gene3D" id="3.90.1640.10">
    <property type="entry name" value="inorganic pyrophosphatase (n-terminal core)"/>
    <property type="match status" value="1"/>
</dbReference>
<evidence type="ECO:0000256" key="4">
    <source>
        <dbReference type="ARBA" id="ARBA00023211"/>
    </source>
</evidence>
<dbReference type="VEuPathDB" id="FungiDB:Malapachy_1740"/>
<protein>
    <submittedName>
        <fullName evidence="7">Exopolyphosphatase</fullName>
    </submittedName>
</protein>
<feature type="domain" description="DDH" evidence="5">
    <location>
        <begin position="38"/>
        <end position="212"/>
    </location>
</feature>
<comment type="caution">
    <text evidence="7">The sequence shown here is derived from an EMBL/GenBank/DDBJ whole genome shotgun (WGS) entry which is preliminary data.</text>
</comment>
<dbReference type="GO" id="GO:0004309">
    <property type="term" value="F:exopolyphosphatase activity"/>
    <property type="evidence" value="ECO:0007669"/>
    <property type="project" value="TreeGrafter"/>
</dbReference>
<dbReference type="PANTHER" id="PTHR12112:SF39">
    <property type="entry name" value="EG:152A3.5 PROTEIN (FBGN0003116_PN PROTEIN)"/>
    <property type="match status" value="1"/>
</dbReference>
<reference evidence="7 8" key="1">
    <citation type="submission" date="2015-07" db="EMBL/GenBank/DDBJ databases">
        <title>Draft Genome Sequence of Malassezia furfur CBS1878 and Malassezia pachydermatis CBS1879.</title>
        <authorList>
            <person name="Triana S."/>
            <person name="Ohm R."/>
            <person name="Gonzalez A."/>
            <person name="DeCock H."/>
            <person name="Restrepo S."/>
            <person name="Celis A."/>
        </authorList>
    </citation>
    <scope>NUCLEOTIDE SEQUENCE [LARGE SCALE GENOMIC DNA]</scope>
    <source>
        <strain evidence="7 8">CBS 1879</strain>
    </source>
</reference>
<keyword evidence="8" id="KW-1185">Reference proteome</keyword>
<dbReference type="EMBL" id="LGAV01000005">
    <property type="protein sequence ID" value="KOS13676.1"/>
    <property type="molecule type" value="Genomic_DNA"/>
</dbReference>
<dbReference type="STRING" id="77020.A0A0M8MJE8"/>
<evidence type="ECO:0000256" key="1">
    <source>
        <dbReference type="ARBA" id="ARBA00001936"/>
    </source>
</evidence>
<proteinExistence type="predicted"/>
<dbReference type="Pfam" id="PF01368">
    <property type="entry name" value="DHH"/>
    <property type="match status" value="1"/>
</dbReference>
<evidence type="ECO:0000313" key="8">
    <source>
        <dbReference type="Proteomes" id="UP000037751"/>
    </source>
</evidence>
<keyword evidence="4" id="KW-0464">Manganese</keyword>